<dbReference type="InParanoid" id="A0A6J2Y6D8"/>
<proteinExistence type="predicted"/>
<protein>
    <submittedName>
        <fullName evidence="4">Uncharacterized protein LOC115884840</fullName>
    </submittedName>
</protein>
<keyword evidence="3" id="KW-1185">Reference proteome</keyword>
<dbReference type="Proteomes" id="UP000504635">
    <property type="component" value="Unplaced"/>
</dbReference>
<dbReference type="InterPro" id="IPR044822">
    <property type="entry name" value="Myb_DNA-bind_4"/>
</dbReference>
<dbReference type="KEGG" id="soy:115884840"/>
<evidence type="ECO:0000313" key="4">
    <source>
        <dbReference type="RefSeq" id="XP_030759403.1"/>
    </source>
</evidence>
<sequence>MTDIEETSEPILYDPLIKQSSPATPMWNHVLTLGLLDLYKKYRDQVGSFQIKSMKKMWEKIAVEINTQFDVNFTECHCENRWRVVERNYKKYLNGKFGRRYRYFEYKKEMEEIVRKRNINMNSSPKKTPNPTTTPEIKQVRLLTIPFMPTPSKMPDLKPVNNKNKVVKKNPDTNHVLEQMRRDKKEFYINVLKLRREKLNLLKEKLNFYKETRREELLLQKQHNELLKEKNQLLKGSEREKIHVTKTELV</sequence>
<keyword evidence="1" id="KW-0175">Coiled coil</keyword>
<organism evidence="3 4">
    <name type="scientific">Sitophilus oryzae</name>
    <name type="common">Rice weevil</name>
    <name type="synonym">Curculio oryzae</name>
    <dbReference type="NCBI Taxonomy" id="7048"/>
    <lineage>
        <taxon>Eukaryota</taxon>
        <taxon>Metazoa</taxon>
        <taxon>Ecdysozoa</taxon>
        <taxon>Arthropoda</taxon>
        <taxon>Hexapoda</taxon>
        <taxon>Insecta</taxon>
        <taxon>Pterygota</taxon>
        <taxon>Neoptera</taxon>
        <taxon>Endopterygota</taxon>
        <taxon>Coleoptera</taxon>
        <taxon>Polyphaga</taxon>
        <taxon>Cucujiformia</taxon>
        <taxon>Curculionidae</taxon>
        <taxon>Dryophthorinae</taxon>
        <taxon>Sitophilus</taxon>
    </lineage>
</organism>
<evidence type="ECO:0000313" key="3">
    <source>
        <dbReference type="Proteomes" id="UP000504635"/>
    </source>
</evidence>
<name>A0A6J2Y6D8_SITOR</name>
<dbReference type="Gene3D" id="1.10.10.60">
    <property type="entry name" value="Homeodomain-like"/>
    <property type="match status" value="1"/>
</dbReference>
<dbReference type="GeneID" id="115884840"/>
<gene>
    <name evidence="4" type="primary">LOC115884840</name>
</gene>
<feature type="domain" description="Myb/SANT-like DNA-binding" evidence="2">
    <location>
        <begin position="26"/>
        <end position="113"/>
    </location>
</feature>
<dbReference type="AlphaFoldDB" id="A0A6J2Y6D8"/>
<reference evidence="4" key="1">
    <citation type="submission" date="2025-08" db="UniProtKB">
        <authorList>
            <consortium name="RefSeq"/>
        </authorList>
    </citation>
    <scope>IDENTIFICATION</scope>
    <source>
        <tissue evidence="4">Gonads</tissue>
    </source>
</reference>
<evidence type="ECO:0000259" key="2">
    <source>
        <dbReference type="Pfam" id="PF13837"/>
    </source>
</evidence>
<accession>A0A6J2Y6D8</accession>
<dbReference type="RefSeq" id="XP_030759403.1">
    <property type="nucleotide sequence ID" value="XM_030903543.1"/>
</dbReference>
<dbReference type="Pfam" id="PF13837">
    <property type="entry name" value="Myb_DNA-bind_4"/>
    <property type="match status" value="1"/>
</dbReference>
<dbReference type="OrthoDB" id="10065625at2759"/>
<evidence type="ECO:0000256" key="1">
    <source>
        <dbReference type="SAM" id="Coils"/>
    </source>
</evidence>
<feature type="coiled-coil region" evidence="1">
    <location>
        <begin position="177"/>
        <end position="240"/>
    </location>
</feature>